<gene>
    <name evidence="2" type="ORF">B7T07_05620</name>
</gene>
<organism evidence="2 3">
    <name type="scientific">Cronobacter sakazakii</name>
    <name type="common">Enterobacter sakazakii</name>
    <dbReference type="NCBI Taxonomy" id="28141"/>
    <lineage>
        <taxon>Bacteria</taxon>
        <taxon>Pseudomonadati</taxon>
        <taxon>Pseudomonadota</taxon>
        <taxon>Gammaproteobacteria</taxon>
        <taxon>Enterobacterales</taxon>
        <taxon>Enterobacteriaceae</taxon>
        <taxon>Cronobacter</taxon>
    </lineage>
</organism>
<feature type="transmembrane region" description="Helical" evidence="1">
    <location>
        <begin position="84"/>
        <end position="108"/>
    </location>
</feature>
<dbReference type="EMBL" id="NCTU01000003">
    <property type="protein sequence ID" value="PUW06125.1"/>
    <property type="molecule type" value="Genomic_DNA"/>
</dbReference>
<dbReference type="AlphaFoldDB" id="A0AA45C2I4"/>
<keyword evidence="1" id="KW-0472">Membrane</keyword>
<sequence length="176" mass="19919">MPIYIIKIWPKLIAITVAPLGFVIMAFMAVFRLSFSDYAYSGYYRSFTDLVLIASVDSAVAGFILALFYIFLLRWLHLSGDICWGFAFIIAWQVGFVVFTMSDMVIHLKNIVEHLLFMDDFHLSHAHFEPPVEGQTIAVRDFIIIVVFFIGNAVASGALAFIFFGIFSVMKKSYSS</sequence>
<proteinExistence type="predicted"/>
<keyword evidence="1" id="KW-0812">Transmembrane</keyword>
<evidence type="ECO:0000256" key="1">
    <source>
        <dbReference type="SAM" id="Phobius"/>
    </source>
</evidence>
<name>A0AA45C2I4_CROSK</name>
<feature type="transmembrane region" description="Helical" evidence="1">
    <location>
        <begin position="12"/>
        <end position="31"/>
    </location>
</feature>
<feature type="transmembrane region" description="Helical" evidence="1">
    <location>
        <begin position="51"/>
        <end position="72"/>
    </location>
</feature>
<keyword evidence="1" id="KW-1133">Transmembrane helix</keyword>
<reference evidence="2 3" key="1">
    <citation type="submission" date="2017-04" db="EMBL/GenBank/DDBJ databases">
        <title>Cronobacter sakazakii, ST83 Lineage Isolates.</title>
        <authorList>
            <person name="Chase H."/>
            <person name="Tall B."/>
            <person name="Gopinath G."/>
            <person name="Lehner A."/>
        </authorList>
    </citation>
    <scope>NUCLEOTIDE SEQUENCE [LARGE SCALE GENOMIC DNA]</scope>
    <source>
        <strain evidence="2 3">MOD1_Comp15</strain>
    </source>
</reference>
<comment type="caution">
    <text evidence="2">The sequence shown here is derived from an EMBL/GenBank/DDBJ whole genome shotgun (WGS) entry which is preliminary data.</text>
</comment>
<dbReference type="RefSeq" id="WP_080321444.1">
    <property type="nucleotide sequence ID" value="NZ_CP078110.1"/>
</dbReference>
<evidence type="ECO:0000313" key="2">
    <source>
        <dbReference type="EMBL" id="PUW06125.1"/>
    </source>
</evidence>
<evidence type="ECO:0000313" key="3">
    <source>
        <dbReference type="Proteomes" id="UP000244856"/>
    </source>
</evidence>
<dbReference type="Proteomes" id="UP000244856">
    <property type="component" value="Unassembled WGS sequence"/>
</dbReference>
<protein>
    <submittedName>
        <fullName evidence="2">Uncharacterized protein</fullName>
    </submittedName>
</protein>
<accession>A0AA45C2I4</accession>
<feature type="transmembrane region" description="Helical" evidence="1">
    <location>
        <begin position="142"/>
        <end position="167"/>
    </location>
</feature>